<dbReference type="PANTHER" id="PTHR14911">
    <property type="entry name" value="THUMP DOMAIN-CONTAINING"/>
    <property type="match status" value="1"/>
</dbReference>
<dbReference type="GO" id="GO:0003723">
    <property type="term" value="F:RNA binding"/>
    <property type="evidence" value="ECO:0007669"/>
    <property type="project" value="InterPro"/>
</dbReference>
<evidence type="ECO:0000313" key="5">
    <source>
        <dbReference type="EMBL" id="RUS72273.1"/>
    </source>
</evidence>
<keyword evidence="6" id="KW-1185">Reference proteome</keyword>
<feature type="domain" description="Ribosomal RNA large subunit methyltransferase K/L-like methyltransferase" evidence="3">
    <location>
        <begin position="189"/>
        <end position="356"/>
    </location>
</feature>
<evidence type="ECO:0000256" key="1">
    <source>
        <dbReference type="ARBA" id="ARBA00022603"/>
    </source>
</evidence>
<proteinExistence type="predicted"/>
<keyword evidence="1" id="KW-0489">Methyltransferase</keyword>
<dbReference type="GO" id="GO:0030488">
    <property type="term" value="P:tRNA methylation"/>
    <property type="evidence" value="ECO:0007669"/>
    <property type="project" value="TreeGrafter"/>
</dbReference>
<comment type="caution">
    <text evidence="5">The sequence shown here is derived from an EMBL/GenBank/DDBJ whole genome shotgun (WGS) entry which is preliminary data.</text>
</comment>
<name>A0A433SSN6_ELYCH</name>
<dbReference type="Gene3D" id="3.40.50.150">
    <property type="entry name" value="Vaccinia Virus protein VP39"/>
    <property type="match status" value="1"/>
</dbReference>
<dbReference type="CDD" id="cd02440">
    <property type="entry name" value="AdoMet_MTases"/>
    <property type="match status" value="1"/>
</dbReference>
<dbReference type="AlphaFoldDB" id="A0A433SSN6"/>
<reference evidence="5 6" key="1">
    <citation type="submission" date="2019-01" db="EMBL/GenBank/DDBJ databases">
        <title>A draft genome assembly of the solar-powered sea slug Elysia chlorotica.</title>
        <authorList>
            <person name="Cai H."/>
            <person name="Li Q."/>
            <person name="Fang X."/>
            <person name="Li J."/>
            <person name="Curtis N.E."/>
            <person name="Altenburger A."/>
            <person name="Shibata T."/>
            <person name="Feng M."/>
            <person name="Maeda T."/>
            <person name="Schwartz J.A."/>
            <person name="Shigenobu S."/>
            <person name="Lundholm N."/>
            <person name="Nishiyama T."/>
            <person name="Yang H."/>
            <person name="Hasebe M."/>
            <person name="Li S."/>
            <person name="Pierce S.K."/>
            <person name="Wang J."/>
        </authorList>
    </citation>
    <scope>NUCLEOTIDE SEQUENCE [LARGE SCALE GENOMIC DNA]</scope>
    <source>
        <strain evidence="5">EC2010</strain>
        <tissue evidence="5">Whole organism of an adult</tissue>
    </source>
</reference>
<gene>
    <name evidence="5" type="ORF">EGW08_019961</name>
</gene>
<dbReference type="Pfam" id="PF02926">
    <property type="entry name" value="THUMP"/>
    <property type="match status" value="1"/>
</dbReference>
<dbReference type="SUPFAM" id="SSF143437">
    <property type="entry name" value="THUMP domain-like"/>
    <property type="match status" value="1"/>
</dbReference>
<dbReference type="Proteomes" id="UP000271974">
    <property type="component" value="Unassembled WGS sequence"/>
</dbReference>
<dbReference type="PANTHER" id="PTHR14911:SF1">
    <property type="entry name" value="THUMP DOMAIN-CONTAINING PROTEIN 2"/>
    <property type="match status" value="1"/>
</dbReference>
<dbReference type="STRING" id="188477.A0A433SSN6"/>
<dbReference type="InterPro" id="IPR004114">
    <property type="entry name" value="THUMP_dom"/>
</dbReference>
<feature type="domain" description="THUMP" evidence="4">
    <location>
        <begin position="116"/>
        <end position="180"/>
    </location>
</feature>
<feature type="compositionally biased region" description="Basic and acidic residues" evidence="2">
    <location>
        <begin position="346"/>
        <end position="363"/>
    </location>
</feature>
<organism evidence="5 6">
    <name type="scientific">Elysia chlorotica</name>
    <name type="common">Eastern emerald elysia</name>
    <name type="synonym">Sea slug</name>
    <dbReference type="NCBI Taxonomy" id="188477"/>
    <lineage>
        <taxon>Eukaryota</taxon>
        <taxon>Metazoa</taxon>
        <taxon>Spiralia</taxon>
        <taxon>Lophotrochozoa</taxon>
        <taxon>Mollusca</taxon>
        <taxon>Gastropoda</taxon>
        <taxon>Heterobranchia</taxon>
        <taxon>Euthyneura</taxon>
        <taxon>Panpulmonata</taxon>
        <taxon>Sacoglossa</taxon>
        <taxon>Placobranchoidea</taxon>
        <taxon>Plakobranchidae</taxon>
        <taxon>Elysia</taxon>
    </lineage>
</organism>
<feature type="region of interest" description="Disordered" evidence="2">
    <location>
        <begin position="346"/>
        <end position="397"/>
    </location>
</feature>
<dbReference type="EMBL" id="RQTK01001088">
    <property type="protein sequence ID" value="RUS72273.1"/>
    <property type="molecule type" value="Genomic_DNA"/>
</dbReference>
<dbReference type="InterPro" id="IPR029063">
    <property type="entry name" value="SAM-dependent_MTases_sf"/>
</dbReference>
<dbReference type="GO" id="GO:0043527">
    <property type="term" value="C:tRNA methyltransferase complex"/>
    <property type="evidence" value="ECO:0007669"/>
    <property type="project" value="UniProtKB-ARBA"/>
</dbReference>
<protein>
    <submittedName>
        <fullName evidence="5">Uncharacterized protein</fullName>
    </submittedName>
</protein>
<accession>A0A433SSN6</accession>
<evidence type="ECO:0000259" key="4">
    <source>
        <dbReference type="Pfam" id="PF02926"/>
    </source>
</evidence>
<evidence type="ECO:0000256" key="2">
    <source>
        <dbReference type="SAM" id="MobiDB-lite"/>
    </source>
</evidence>
<dbReference type="OrthoDB" id="2013972at2759"/>
<sequence>MLSLKCAERVFVAVADYGNSEFISDKRKFLDKIMTVLSNKDAYVKANAVIKSMGNFHSQSSHFCQKSQSLSTSLTKAVDDKIIFEEPEDKRIRLEVHQERQEGSEKDASGKSIKESFERIFTFRMSIKCSGKLRKKLDLKRLSRDIGWRVEQASGWAVQLRQPDLEVCVHISDDHVTVGVPLTRHPLSRRNYIQESGLRAPIAWIMCTLAEIKFGDVILDPMCGKATILLEGASSWQDAFYIGNDNATDQINVAAENASSNSEKINVALADGLNMPYRDCCVDVIVCDAPFNQKYLTSLTPYVFFGKFLQEIHRVLRSDGCCVMLVSQQLVSVILTLVQDSESEFAETKDMSSKDTHPQEKLNQDNMVSPEQKRLNVPVAQRHSSSQERKSSEDVCETCTKDLKSQSELNVSDKVLEHTFTTQSVYPQRNKLFALSSQHDVK</sequence>
<feature type="non-terminal residue" evidence="5">
    <location>
        <position position="442"/>
    </location>
</feature>
<evidence type="ECO:0000313" key="6">
    <source>
        <dbReference type="Proteomes" id="UP000271974"/>
    </source>
</evidence>
<dbReference type="Gene3D" id="3.30.2130.30">
    <property type="match status" value="1"/>
</dbReference>
<evidence type="ECO:0000259" key="3">
    <source>
        <dbReference type="Pfam" id="PF01170"/>
    </source>
</evidence>
<dbReference type="GO" id="GO:0016423">
    <property type="term" value="F:tRNA (guanine) methyltransferase activity"/>
    <property type="evidence" value="ECO:0007669"/>
    <property type="project" value="TreeGrafter"/>
</dbReference>
<feature type="compositionally biased region" description="Basic and acidic residues" evidence="2">
    <location>
        <begin position="385"/>
        <end position="397"/>
    </location>
</feature>
<dbReference type="SUPFAM" id="SSF53335">
    <property type="entry name" value="S-adenosyl-L-methionine-dependent methyltransferases"/>
    <property type="match status" value="1"/>
</dbReference>
<dbReference type="InterPro" id="IPR000241">
    <property type="entry name" value="RlmKL-like_Mtase"/>
</dbReference>
<keyword evidence="1" id="KW-0808">Transferase</keyword>
<dbReference type="Pfam" id="PF01170">
    <property type="entry name" value="UPF0020"/>
    <property type="match status" value="1"/>
</dbReference>